<keyword evidence="5" id="KW-0808">Transferase</keyword>
<dbReference type="PANTHER" id="PTHR48081:SF8">
    <property type="entry name" value="ALPHA_BETA HYDROLASE FOLD-3 DOMAIN-CONTAINING PROTEIN-RELATED"/>
    <property type="match status" value="1"/>
</dbReference>
<protein>
    <submittedName>
        <fullName evidence="5">5'-methylthioadenosine phosphorylase</fullName>
        <ecNumber evidence="5">2.4.2.28</ecNumber>
    </submittedName>
</protein>
<dbReference type="KEGG" id="amah:DLM_3854"/>
<dbReference type="RefSeq" id="WP_089082338.1">
    <property type="nucleotide sequence ID" value="NZ_AP018823.1"/>
</dbReference>
<dbReference type="SUPFAM" id="SSF53474">
    <property type="entry name" value="alpha/beta-Hydrolases"/>
    <property type="match status" value="1"/>
</dbReference>
<accession>A0A3G9GKV4</accession>
<evidence type="ECO:0000313" key="6">
    <source>
        <dbReference type="Proteomes" id="UP000198290"/>
    </source>
</evidence>
<keyword evidence="2" id="KW-0378">Hydrolase</keyword>
<dbReference type="OrthoDB" id="9794445at2"/>
<dbReference type="Gene3D" id="3.40.50.1820">
    <property type="entry name" value="alpha/beta hydrolase"/>
    <property type="match status" value="1"/>
</dbReference>
<dbReference type="Proteomes" id="UP000198290">
    <property type="component" value="Chromosome"/>
</dbReference>
<dbReference type="InterPro" id="IPR013094">
    <property type="entry name" value="AB_hydrolase_3"/>
</dbReference>
<evidence type="ECO:0000313" key="5">
    <source>
        <dbReference type="EMBL" id="BBF87433.1"/>
    </source>
</evidence>
<keyword evidence="6" id="KW-1185">Reference proteome</keyword>
<dbReference type="EMBL" id="AP018823">
    <property type="protein sequence ID" value="BBF87433.1"/>
    <property type="molecule type" value="Genomic_DNA"/>
</dbReference>
<dbReference type="GO" id="GO:0017061">
    <property type="term" value="F:S-methyl-5-thioadenosine phosphorylase activity"/>
    <property type="evidence" value="ECO:0007669"/>
    <property type="project" value="UniProtKB-EC"/>
</dbReference>
<organism evidence="5 6">
    <name type="scientific">Aquitalea magnusonii</name>
    <dbReference type="NCBI Taxonomy" id="332411"/>
    <lineage>
        <taxon>Bacteria</taxon>
        <taxon>Pseudomonadati</taxon>
        <taxon>Pseudomonadota</taxon>
        <taxon>Betaproteobacteria</taxon>
        <taxon>Neisseriales</taxon>
        <taxon>Chromobacteriaceae</taxon>
        <taxon>Aquitalea</taxon>
    </lineage>
</organism>
<keyword evidence="5" id="KW-0328">Glycosyltransferase</keyword>
<reference evidence="6" key="1">
    <citation type="journal article" date="2017" name="Biotechnol. Biofuels">
        <title>Evaluation of environmental bacterial communities as a factor affecting the growth of duckweed Lemna minor.</title>
        <authorList>
            <person name="Ishizawa H."/>
            <person name="Kuroda M."/>
            <person name="Morikawa M."/>
            <person name="Ike M."/>
        </authorList>
    </citation>
    <scope>NUCLEOTIDE SEQUENCE [LARGE SCALE GENOMIC DNA]</scope>
    <source>
        <strain evidence="6">H3</strain>
    </source>
</reference>
<gene>
    <name evidence="5" type="ORF">DLM_3854</name>
</gene>
<evidence type="ECO:0000259" key="4">
    <source>
        <dbReference type="Pfam" id="PF07859"/>
    </source>
</evidence>
<proteinExistence type="inferred from homology"/>
<evidence type="ECO:0000256" key="3">
    <source>
        <dbReference type="PROSITE-ProRule" id="PRU10038"/>
    </source>
</evidence>
<dbReference type="InterPro" id="IPR033140">
    <property type="entry name" value="Lipase_GDXG_put_SER_AS"/>
</dbReference>
<feature type="active site" evidence="3">
    <location>
        <position position="162"/>
    </location>
</feature>
<dbReference type="InterPro" id="IPR029058">
    <property type="entry name" value="AB_hydrolase_fold"/>
</dbReference>
<dbReference type="EC" id="2.4.2.28" evidence="5"/>
<dbReference type="STRING" id="332411.VI06_08360"/>
<reference evidence="5 6" key="2">
    <citation type="journal article" date="2017" name="Genome Announc.">
        <title>Draft genome sequence of Aquitalea magnusonii strain H3, a plant growth-promoting bacterium of duckweed Lemna minor.</title>
        <authorList>
            <person name="Ishizawa H."/>
            <person name="Kuroda M."/>
            <person name="Ike M."/>
        </authorList>
    </citation>
    <scope>NUCLEOTIDE SEQUENCE [LARGE SCALE GENOMIC DNA]</scope>
    <source>
        <strain evidence="5 6">H3</strain>
    </source>
</reference>
<dbReference type="AlphaFoldDB" id="A0A3G9GKV4"/>
<dbReference type="InterPro" id="IPR050300">
    <property type="entry name" value="GDXG_lipolytic_enzyme"/>
</dbReference>
<dbReference type="Pfam" id="PF07859">
    <property type="entry name" value="Abhydrolase_3"/>
    <property type="match status" value="1"/>
</dbReference>
<feature type="domain" description="Alpha/beta hydrolase fold-3" evidence="4">
    <location>
        <begin position="83"/>
        <end position="288"/>
    </location>
</feature>
<dbReference type="GO" id="GO:0016787">
    <property type="term" value="F:hydrolase activity"/>
    <property type="evidence" value="ECO:0007669"/>
    <property type="project" value="UniProtKB-KW"/>
</dbReference>
<dbReference type="PROSITE" id="PS01174">
    <property type="entry name" value="LIPASE_GDXG_SER"/>
    <property type="match status" value="1"/>
</dbReference>
<comment type="similarity">
    <text evidence="1">Belongs to the 'GDXG' lipolytic enzyme family.</text>
</comment>
<dbReference type="PANTHER" id="PTHR48081">
    <property type="entry name" value="AB HYDROLASE SUPERFAMILY PROTEIN C4A8.06C"/>
    <property type="match status" value="1"/>
</dbReference>
<evidence type="ECO:0000256" key="1">
    <source>
        <dbReference type="ARBA" id="ARBA00010515"/>
    </source>
</evidence>
<name>A0A3G9GKV4_9NEIS</name>
<evidence type="ECO:0000256" key="2">
    <source>
        <dbReference type="ARBA" id="ARBA00022801"/>
    </source>
</evidence>
<sequence>MHAVSPKLTDWLFQLNQLVRRLQESGYKPTAIGAREALANVTRTLVSPGPDIAWVNDEIVHGRDYSVPVRIYHPAPDEARPVLLFLHGGGHTAGSVSVYDPISRRLAAATGHVVVVPEYRLAPENPYPAALHDVYAVARGVFAALEARGLPYVRQLALAGDSAGGALAATVSARAQHDTALQIAAQVLIYPSLDYSMSLPSITENGEGYFLNSDRIAWYFDNYFQRGEDRMAASPLHMTVTPRMPATLVVSAGFDPLRDEALRYLDKLQAAGVVCEHLHFADLVHAFLNMEQLVAEECGQTYRHIAAFLTRQQAAQAVSLS</sequence>
<reference evidence="6" key="3">
    <citation type="journal article" date="2017" name="Plant Physiol. Biochem.">
        <title>Differential oxidative and antioxidative response of duckweed Lemna minor toward plant growth promoting/inhibiting bacteria.</title>
        <authorList>
            <person name="Ishizawa H."/>
            <person name="Kuroda M."/>
            <person name="Morikawa M."/>
            <person name="Ike M."/>
        </authorList>
    </citation>
    <scope>NUCLEOTIDE SEQUENCE [LARGE SCALE GENOMIC DNA]</scope>
    <source>
        <strain evidence="6">H3</strain>
    </source>
</reference>